<dbReference type="Gene3D" id="1.10.10.1700">
    <property type="entry name" value="Histone-lysine N-methyltransferase"/>
    <property type="match status" value="1"/>
</dbReference>
<dbReference type="Gene3D" id="2.170.270.10">
    <property type="entry name" value="SET domain"/>
    <property type="match status" value="1"/>
</dbReference>
<sequence length="678" mass="76328">MAPKKSQKHRLTIDQLAAYDDILTDALVDHTYYWTTVPKNRQGYHASRGIKEEEVAKLIQTHIIVNKDIAAAEEKLLATSGLRSFLNRLKTDNEKEDFKKHLRRYTSIYLPDCPFEVTSTNRYAITNHEAAISARRHIRKGEQIKYLCGVQVVLTPEEEQDIMARKKDFSIVISSRNKHTSLFMGPARFANHDCEANARLVTCGHAGIEIVAERDIEQDEEITVTYSENYFGDENCECLCKNCEANLTNGWANPNVEPVKKSVEEDLARGYSLRRRRRGDSTGPVSRTPSVAPEIRPVVRKSRSKALLAGTERCSTVDTMAPEALLRQKRKREVDSSLASPPITPPKKQKTGPNSYAVIPVAPPSEVSRGSSVDSSQKSTDGEQTDAVMTDATSPEEEGSDLLTTPDPSPVKGFAPQIKREDSDISVTNISIATPKADKPIPSIESPNVLVVPAEQVLEIPETSAAERQQAEEQAPAKSRGPGRPRRKSDVDEEEQEDERQDSPKPSKRVPGDYTLTPILLSTPESAWVTCTVCAHAFVQYDAYFTRRECPRCERHSKLYGYMWPKTERHGKNDDEERIIDHRLVHRFLDADDERRVRGKDRADFKKLHAEWEKEETEEPDEVPRKKAPGWPKGKLRGAAKGKVDGKRGYSKMVDEDDEDYVVTTTRSGRASRRIVRA</sequence>
<proteinExistence type="predicted"/>
<comment type="caution">
    <text evidence="17">The sequence shown here is derived from an EMBL/GenBank/DDBJ whole genome shotgun (WGS) entry which is preliminary data.</text>
</comment>
<feature type="compositionally biased region" description="Low complexity" evidence="15">
    <location>
        <begin position="365"/>
        <end position="379"/>
    </location>
</feature>
<evidence type="ECO:0000256" key="9">
    <source>
        <dbReference type="ARBA" id="ARBA00022691"/>
    </source>
</evidence>
<feature type="domain" description="SET" evidence="16">
    <location>
        <begin position="113"/>
        <end position="227"/>
    </location>
</feature>
<keyword evidence="10" id="KW-0156">Chromatin regulator</keyword>
<evidence type="ECO:0000256" key="1">
    <source>
        <dbReference type="ARBA" id="ARBA00001984"/>
    </source>
</evidence>
<dbReference type="InterPro" id="IPR001214">
    <property type="entry name" value="SET_dom"/>
</dbReference>
<keyword evidence="9" id="KW-0949">S-adenosyl-L-methionine</keyword>
<keyword evidence="6" id="KW-0158">Chromosome</keyword>
<evidence type="ECO:0000256" key="4">
    <source>
        <dbReference type="ARBA" id="ARBA00014232"/>
    </source>
</evidence>
<dbReference type="PANTHER" id="PTHR12977:SF4">
    <property type="entry name" value="HISTONE-LYSINE N-METHYLTRANSFERASE KMT5B"/>
    <property type="match status" value="1"/>
</dbReference>
<dbReference type="InterPro" id="IPR041938">
    <property type="entry name" value="Hist-Lys_N-MTase_N"/>
</dbReference>
<evidence type="ECO:0000259" key="16">
    <source>
        <dbReference type="PROSITE" id="PS50280"/>
    </source>
</evidence>
<dbReference type="PANTHER" id="PTHR12977">
    <property type="entry name" value="SUPPRESSOR OF VARIEGATION 4-20-RELATED"/>
    <property type="match status" value="1"/>
</dbReference>
<comment type="function">
    <text evidence="1">Histone methyltransferase that trimethylates 'Lys-20' of histone H4 to form H4K20me3.</text>
</comment>
<dbReference type="AlphaFoldDB" id="A0AAD5RH21"/>
<evidence type="ECO:0000256" key="12">
    <source>
        <dbReference type="ARBA" id="ARBA00024057"/>
    </source>
</evidence>
<reference evidence="17" key="1">
    <citation type="submission" date="2022-07" db="EMBL/GenBank/DDBJ databases">
        <title>Draft genome sequence of Zalerion maritima ATCC 34329, a (micro)plastics degrading marine fungus.</title>
        <authorList>
            <person name="Paco A."/>
            <person name="Goncalves M.F.M."/>
            <person name="Rocha-Santos T.A.P."/>
            <person name="Alves A."/>
        </authorList>
    </citation>
    <scope>NUCLEOTIDE SEQUENCE</scope>
    <source>
        <strain evidence="17">ATCC 34329</strain>
    </source>
</reference>
<feature type="region of interest" description="Disordered" evidence="15">
    <location>
        <begin position="271"/>
        <end position="296"/>
    </location>
</feature>
<evidence type="ECO:0000256" key="10">
    <source>
        <dbReference type="ARBA" id="ARBA00022853"/>
    </source>
</evidence>
<evidence type="ECO:0000256" key="13">
    <source>
        <dbReference type="ARBA" id="ARBA00030653"/>
    </source>
</evidence>
<dbReference type="PROSITE" id="PS51567">
    <property type="entry name" value="SAM_MT43_SUVAR420_1"/>
    <property type="match status" value="1"/>
</dbReference>
<keyword evidence="11" id="KW-0539">Nucleus</keyword>
<dbReference type="EMBL" id="JAKWBI020000680">
    <property type="protein sequence ID" value="KAJ2892981.1"/>
    <property type="molecule type" value="Genomic_DNA"/>
</dbReference>
<evidence type="ECO:0000256" key="3">
    <source>
        <dbReference type="ARBA" id="ARBA00004286"/>
    </source>
</evidence>
<feature type="region of interest" description="Disordered" evidence="15">
    <location>
        <begin position="319"/>
        <end position="426"/>
    </location>
</feature>
<accession>A0AAD5RH21</accession>
<evidence type="ECO:0000313" key="18">
    <source>
        <dbReference type="Proteomes" id="UP001201980"/>
    </source>
</evidence>
<organism evidence="17 18">
    <name type="scientific">Zalerion maritima</name>
    <dbReference type="NCBI Taxonomy" id="339359"/>
    <lineage>
        <taxon>Eukaryota</taxon>
        <taxon>Fungi</taxon>
        <taxon>Dikarya</taxon>
        <taxon>Ascomycota</taxon>
        <taxon>Pezizomycotina</taxon>
        <taxon>Sordariomycetes</taxon>
        <taxon>Lulworthiomycetidae</taxon>
        <taxon>Lulworthiales</taxon>
        <taxon>Lulworthiaceae</taxon>
        <taxon>Zalerion</taxon>
    </lineage>
</organism>
<keyword evidence="7" id="KW-0489">Methyltransferase</keyword>
<keyword evidence="8" id="KW-0808">Transferase</keyword>
<dbReference type="SUPFAM" id="SSF82199">
    <property type="entry name" value="SET domain"/>
    <property type="match status" value="1"/>
</dbReference>
<protein>
    <recommendedName>
        <fullName evidence="5">Histone-lysine N-methyltransferase SET9</fullName>
        <ecNumber evidence="12">2.1.1.372</ecNumber>
    </recommendedName>
    <alternativeName>
        <fullName evidence="4">Histone-lysine N-methyltransferase set9</fullName>
    </alternativeName>
    <alternativeName>
        <fullName evidence="13">SET domain protein 9</fullName>
    </alternativeName>
</protein>
<evidence type="ECO:0000256" key="2">
    <source>
        <dbReference type="ARBA" id="ARBA00004123"/>
    </source>
</evidence>
<dbReference type="Pfam" id="PF00856">
    <property type="entry name" value="SET"/>
    <property type="match status" value="1"/>
</dbReference>
<gene>
    <name evidence="17" type="ORF">MKZ38_009155</name>
</gene>
<dbReference type="Proteomes" id="UP001201980">
    <property type="component" value="Unassembled WGS sequence"/>
</dbReference>
<comment type="subcellular location">
    <subcellularLocation>
        <location evidence="3">Chromosome</location>
    </subcellularLocation>
    <subcellularLocation>
        <location evidence="2">Nucleus</location>
    </subcellularLocation>
</comment>
<feature type="compositionally biased region" description="Acidic residues" evidence="15">
    <location>
        <begin position="491"/>
        <end position="500"/>
    </location>
</feature>
<dbReference type="CDD" id="cd10524">
    <property type="entry name" value="SET_Suv4-20-like"/>
    <property type="match status" value="1"/>
</dbReference>
<dbReference type="SMART" id="SM00317">
    <property type="entry name" value="SET"/>
    <property type="match status" value="1"/>
</dbReference>
<keyword evidence="18" id="KW-1185">Reference proteome</keyword>
<feature type="region of interest" description="Disordered" evidence="15">
    <location>
        <begin position="613"/>
        <end position="651"/>
    </location>
</feature>
<dbReference type="GO" id="GO:0005694">
    <property type="term" value="C:chromosome"/>
    <property type="evidence" value="ECO:0007669"/>
    <property type="project" value="UniProtKB-SubCell"/>
</dbReference>
<evidence type="ECO:0000256" key="14">
    <source>
        <dbReference type="ARBA" id="ARBA00048081"/>
    </source>
</evidence>
<dbReference type="GO" id="GO:0140943">
    <property type="term" value="F:histone H4K20 trimethyltransferase activity"/>
    <property type="evidence" value="ECO:0007669"/>
    <property type="project" value="UniProtKB-EC"/>
</dbReference>
<evidence type="ECO:0000256" key="7">
    <source>
        <dbReference type="ARBA" id="ARBA00022603"/>
    </source>
</evidence>
<dbReference type="InterPro" id="IPR025783">
    <property type="entry name" value="Set9_fungi"/>
</dbReference>
<evidence type="ECO:0000256" key="11">
    <source>
        <dbReference type="ARBA" id="ARBA00023242"/>
    </source>
</evidence>
<dbReference type="GO" id="GO:0032259">
    <property type="term" value="P:methylation"/>
    <property type="evidence" value="ECO:0007669"/>
    <property type="project" value="UniProtKB-KW"/>
</dbReference>
<dbReference type="InterPro" id="IPR046341">
    <property type="entry name" value="SET_dom_sf"/>
</dbReference>
<dbReference type="EC" id="2.1.1.372" evidence="12"/>
<evidence type="ECO:0000313" key="17">
    <source>
        <dbReference type="EMBL" id="KAJ2892981.1"/>
    </source>
</evidence>
<dbReference type="InterPro" id="IPR039977">
    <property type="entry name" value="Suv4-20/Set9"/>
</dbReference>
<name>A0AAD5RH21_9PEZI</name>
<feature type="compositionally biased region" description="Low complexity" evidence="15">
    <location>
        <begin position="466"/>
        <end position="477"/>
    </location>
</feature>
<evidence type="ECO:0000256" key="5">
    <source>
        <dbReference type="ARBA" id="ARBA00015413"/>
    </source>
</evidence>
<comment type="catalytic activity">
    <reaction evidence="14">
        <text>L-lysyl(20)-[histone H4] + 3 S-adenosyl-L-methionine = N(6),N(6),N(6)-trimethyl-L-lysyl(20)-[histone H4] + 3 S-adenosyl-L-homocysteine + 3 H(+)</text>
        <dbReference type="Rhea" id="RHEA:64456"/>
        <dbReference type="Rhea" id="RHEA-COMP:15554"/>
        <dbReference type="Rhea" id="RHEA-COMP:15998"/>
        <dbReference type="ChEBI" id="CHEBI:15378"/>
        <dbReference type="ChEBI" id="CHEBI:29969"/>
        <dbReference type="ChEBI" id="CHEBI:57856"/>
        <dbReference type="ChEBI" id="CHEBI:59789"/>
        <dbReference type="ChEBI" id="CHEBI:61961"/>
        <dbReference type="EC" id="2.1.1.372"/>
    </reaction>
</comment>
<dbReference type="GO" id="GO:0005634">
    <property type="term" value="C:nucleus"/>
    <property type="evidence" value="ECO:0007669"/>
    <property type="project" value="UniProtKB-SubCell"/>
</dbReference>
<evidence type="ECO:0000256" key="8">
    <source>
        <dbReference type="ARBA" id="ARBA00022679"/>
    </source>
</evidence>
<feature type="region of interest" description="Disordered" evidence="15">
    <location>
        <begin position="464"/>
        <end position="513"/>
    </location>
</feature>
<evidence type="ECO:0000256" key="15">
    <source>
        <dbReference type="SAM" id="MobiDB-lite"/>
    </source>
</evidence>
<evidence type="ECO:0000256" key="6">
    <source>
        <dbReference type="ARBA" id="ARBA00022454"/>
    </source>
</evidence>
<dbReference type="PROSITE" id="PS50280">
    <property type="entry name" value="SET"/>
    <property type="match status" value="1"/>
</dbReference>